<dbReference type="Proteomes" id="UP000034883">
    <property type="component" value="Chromosome"/>
</dbReference>
<dbReference type="Pfam" id="PF00072">
    <property type="entry name" value="Response_reg"/>
    <property type="match status" value="1"/>
</dbReference>
<dbReference type="CDD" id="cd00156">
    <property type="entry name" value="REC"/>
    <property type="match status" value="1"/>
</dbReference>
<dbReference type="SUPFAM" id="SSF55874">
    <property type="entry name" value="ATPase domain of HSP90 chaperone/DNA topoisomerase II/histidine kinase"/>
    <property type="match status" value="1"/>
</dbReference>
<dbReference type="CDD" id="cd00130">
    <property type="entry name" value="PAS"/>
    <property type="match status" value="1"/>
</dbReference>
<dbReference type="PANTHER" id="PTHR43047:SF72">
    <property type="entry name" value="OSMOSENSING HISTIDINE PROTEIN KINASE SLN1"/>
    <property type="match status" value="1"/>
</dbReference>
<evidence type="ECO:0000259" key="7">
    <source>
        <dbReference type="PROSITE" id="PS50109"/>
    </source>
</evidence>
<dbReference type="PANTHER" id="PTHR43047">
    <property type="entry name" value="TWO-COMPONENT HISTIDINE PROTEIN KINASE"/>
    <property type="match status" value="1"/>
</dbReference>
<dbReference type="InterPro" id="IPR036890">
    <property type="entry name" value="HATPase_C_sf"/>
</dbReference>
<evidence type="ECO:0000313" key="11">
    <source>
        <dbReference type="EMBL" id="AKF07444.1"/>
    </source>
</evidence>
<feature type="domain" description="Histidine kinase" evidence="7">
    <location>
        <begin position="279"/>
        <end position="493"/>
    </location>
</feature>
<organism evidence="11 12">
    <name type="scientific">Sandaracinus amylolyticus</name>
    <dbReference type="NCBI Taxonomy" id="927083"/>
    <lineage>
        <taxon>Bacteria</taxon>
        <taxon>Pseudomonadati</taxon>
        <taxon>Myxococcota</taxon>
        <taxon>Polyangia</taxon>
        <taxon>Polyangiales</taxon>
        <taxon>Sandaracinaceae</taxon>
        <taxon>Sandaracinus</taxon>
    </lineage>
</organism>
<dbReference type="SUPFAM" id="SSF52172">
    <property type="entry name" value="CheY-like"/>
    <property type="match status" value="1"/>
</dbReference>
<dbReference type="Gene3D" id="3.30.565.10">
    <property type="entry name" value="Histidine kinase-like ATPase, C-terminal domain"/>
    <property type="match status" value="1"/>
</dbReference>
<dbReference type="PROSITE" id="PS50110">
    <property type="entry name" value="RESPONSE_REGULATORY"/>
    <property type="match status" value="1"/>
</dbReference>
<sequence>MLRLLHLEDSRLDAELVIAALARAGLAVECDRVDARDAFVRAIRSSSYDAILCDYRVPGFDGEDALHIAQAERPDVPFVFVSGALGEHAAIDLLKRGATDYVLKDQLERLGPSVERALAEARERRDRRSAEAKLRDRERTLSTLMQNLPGMVFRTVRGGPWRFDFASEGCLALSGYPPETFAIGGTMLWDDIVHPDDARRVREESRNAYVDGEPFTTTYRITRRDGAERWLWARAVLVPSEAPGEPGHVEGFVTDVTMQKRAETELAQRIEFQQQLVGIVSHDLRNPLNAILLGANALLRGDHAAEGATRIVRRILASAERASRMIHDLLDFTQVRLRGALPVSPRRAELRAIASGVLEELEHARPDRRLELSAEPIDGEWDPDRIAQLLGNLVSNAIAYSPAGTPISVRIGGDATEAVLEVHNLGEPIPPSMLDHIFEPLTRGSAPIDRRDRSIGLGLFIVDNIVRAHGGTVAVRSNADEGTTFCVRLPRRPADPTARS</sequence>
<dbReference type="InterPro" id="IPR003594">
    <property type="entry name" value="HATPase_dom"/>
</dbReference>
<evidence type="ECO:0000256" key="4">
    <source>
        <dbReference type="ARBA" id="ARBA00022679"/>
    </source>
</evidence>
<dbReference type="InterPro" id="IPR013655">
    <property type="entry name" value="PAS_fold_3"/>
</dbReference>
<dbReference type="SMART" id="SM00388">
    <property type="entry name" value="HisKA"/>
    <property type="match status" value="1"/>
</dbReference>
<protein>
    <recommendedName>
        <fullName evidence="2">histidine kinase</fullName>
        <ecNumber evidence="2">2.7.13.3</ecNumber>
    </recommendedName>
</protein>
<feature type="domain" description="PAS" evidence="9">
    <location>
        <begin position="137"/>
        <end position="212"/>
    </location>
</feature>
<dbReference type="InterPro" id="IPR003661">
    <property type="entry name" value="HisK_dim/P_dom"/>
</dbReference>
<dbReference type="InterPro" id="IPR000014">
    <property type="entry name" value="PAS"/>
</dbReference>
<dbReference type="GO" id="GO:0000155">
    <property type="term" value="F:phosphorelay sensor kinase activity"/>
    <property type="evidence" value="ECO:0007669"/>
    <property type="project" value="InterPro"/>
</dbReference>
<dbReference type="NCBIfam" id="TIGR00229">
    <property type="entry name" value="sensory_box"/>
    <property type="match status" value="1"/>
</dbReference>
<dbReference type="InterPro" id="IPR035965">
    <property type="entry name" value="PAS-like_dom_sf"/>
</dbReference>
<evidence type="ECO:0000259" key="10">
    <source>
        <dbReference type="PROSITE" id="PS50113"/>
    </source>
</evidence>
<evidence type="ECO:0000256" key="1">
    <source>
        <dbReference type="ARBA" id="ARBA00000085"/>
    </source>
</evidence>
<dbReference type="PROSITE" id="PS50109">
    <property type="entry name" value="HIS_KIN"/>
    <property type="match status" value="1"/>
</dbReference>
<dbReference type="SUPFAM" id="SSF55785">
    <property type="entry name" value="PYP-like sensor domain (PAS domain)"/>
    <property type="match status" value="1"/>
</dbReference>
<dbReference type="SMART" id="SM00387">
    <property type="entry name" value="HATPase_c"/>
    <property type="match status" value="1"/>
</dbReference>
<dbReference type="PROSITE" id="PS50112">
    <property type="entry name" value="PAS"/>
    <property type="match status" value="1"/>
</dbReference>
<gene>
    <name evidence="11" type="ORF">DB32_004593</name>
</gene>
<dbReference type="InterPro" id="IPR001789">
    <property type="entry name" value="Sig_transdc_resp-reg_receiver"/>
</dbReference>
<dbReference type="InterPro" id="IPR036097">
    <property type="entry name" value="HisK_dim/P_sf"/>
</dbReference>
<feature type="domain" description="Response regulatory" evidence="8">
    <location>
        <begin position="3"/>
        <end position="119"/>
    </location>
</feature>
<evidence type="ECO:0000259" key="8">
    <source>
        <dbReference type="PROSITE" id="PS50110"/>
    </source>
</evidence>
<dbReference type="SMART" id="SM00448">
    <property type="entry name" value="REC"/>
    <property type="match status" value="1"/>
</dbReference>
<comment type="catalytic activity">
    <reaction evidence="1">
        <text>ATP + protein L-histidine = ADP + protein N-phospho-L-histidine.</text>
        <dbReference type="EC" id="2.7.13.3"/>
    </reaction>
</comment>
<dbReference type="SUPFAM" id="SSF47384">
    <property type="entry name" value="Homodimeric domain of signal transducing histidine kinase"/>
    <property type="match status" value="1"/>
</dbReference>
<dbReference type="EC" id="2.7.13.3" evidence="2"/>
<dbReference type="PROSITE" id="PS50113">
    <property type="entry name" value="PAC"/>
    <property type="match status" value="1"/>
</dbReference>
<keyword evidence="5 11" id="KW-0418">Kinase</keyword>
<dbReference type="InterPro" id="IPR005467">
    <property type="entry name" value="His_kinase_dom"/>
</dbReference>
<dbReference type="STRING" id="927083.DB32_004593"/>
<dbReference type="CDD" id="cd00075">
    <property type="entry name" value="HATPase"/>
    <property type="match status" value="1"/>
</dbReference>
<evidence type="ECO:0000256" key="6">
    <source>
        <dbReference type="PROSITE-ProRule" id="PRU00169"/>
    </source>
</evidence>
<evidence type="ECO:0000313" key="12">
    <source>
        <dbReference type="Proteomes" id="UP000034883"/>
    </source>
</evidence>
<dbReference type="AlphaFoldDB" id="A0A0F6SFS3"/>
<dbReference type="Pfam" id="PF02518">
    <property type="entry name" value="HATPase_c"/>
    <property type="match status" value="1"/>
</dbReference>
<dbReference type="InterPro" id="IPR000700">
    <property type="entry name" value="PAS-assoc_C"/>
</dbReference>
<dbReference type="InterPro" id="IPR004358">
    <property type="entry name" value="Sig_transdc_His_kin-like_C"/>
</dbReference>
<evidence type="ECO:0000256" key="3">
    <source>
        <dbReference type="ARBA" id="ARBA00022553"/>
    </source>
</evidence>
<dbReference type="OrthoDB" id="9802500at2"/>
<dbReference type="Gene3D" id="1.10.287.130">
    <property type="match status" value="1"/>
</dbReference>
<keyword evidence="4" id="KW-0808">Transferase</keyword>
<evidence type="ECO:0000259" key="9">
    <source>
        <dbReference type="PROSITE" id="PS50112"/>
    </source>
</evidence>
<dbReference type="GO" id="GO:0009927">
    <property type="term" value="F:histidine phosphotransfer kinase activity"/>
    <property type="evidence" value="ECO:0007669"/>
    <property type="project" value="TreeGrafter"/>
</dbReference>
<dbReference type="KEGG" id="samy:DB32_004593"/>
<dbReference type="GO" id="GO:0005886">
    <property type="term" value="C:plasma membrane"/>
    <property type="evidence" value="ECO:0007669"/>
    <property type="project" value="TreeGrafter"/>
</dbReference>
<dbReference type="Pfam" id="PF00512">
    <property type="entry name" value="HisKA"/>
    <property type="match status" value="1"/>
</dbReference>
<name>A0A0F6SFS3_9BACT</name>
<dbReference type="Pfam" id="PF08447">
    <property type="entry name" value="PAS_3"/>
    <property type="match status" value="1"/>
</dbReference>
<dbReference type="CDD" id="cd00082">
    <property type="entry name" value="HisKA"/>
    <property type="match status" value="1"/>
</dbReference>
<reference evidence="11 12" key="1">
    <citation type="submission" date="2015-03" db="EMBL/GenBank/DDBJ databases">
        <title>Genome assembly of Sandaracinus amylolyticus DSM 53668.</title>
        <authorList>
            <person name="Sharma G."/>
            <person name="Subramanian S."/>
        </authorList>
    </citation>
    <scope>NUCLEOTIDE SEQUENCE [LARGE SCALE GENOMIC DNA]</scope>
    <source>
        <strain evidence="11 12">DSM 53668</strain>
    </source>
</reference>
<dbReference type="EMBL" id="CP011125">
    <property type="protein sequence ID" value="AKF07444.1"/>
    <property type="molecule type" value="Genomic_DNA"/>
</dbReference>
<feature type="domain" description="PAC" evidence="10">
    <location>
        <begin position="215"/>
        <end position="268"/>
    </location>
</feature>
<dbReference type="InterPro" id="IPR011006">
    <property type="entry name" value="CheY-like_superfamily"/>
</dbReference>
<dbReference type="PRINTS" id="PR00344">
    <property type="entry name" value="BCTRLSENSOR"/>
</dbReference>
<keyword evidence="3 6" id="KW-0597">Phosphoprotein</keyword>
<proteinExistence type="predicted"/>
<keyword evidence="12" id="KW-1185">Reference proteome</keyword>
<dbReference type="Gene3D" id="3.40.50.2300">
    <property type="match status" value="1"/>
</dbReference>
<feature type="modified residue" description="4-aspartylphosphate" evidence="6">
    <location>
        <position position="54"/>
    </location>
</feature>
<accession>A0A0F6SFS3</accession>
<evidence type="ECO:0000256" key="2">
    <source>
        <dbReference type="ARBA" id="ARBA00012438"/>
    </source>
</evidence>
<dbReference type="RefSeq" id="WP_053234701.1">
    <property type="nucleotide sequence ID" value="NZ_CP011125.1"/>
</dbReference>
<evidence type="ECO:0000256" key="5">
    <source>
        <dbReference type="ARBA" id="ARBA00022777"/>
    </source>
</evidence>
<dbReference type="Gene3D" id="3.30.450.20">
    <property type="entry name" value="PAS domain"/>
    <property type="match status" value="1"/>
</dbReference>